<feature type="chain" id="PRO_5020232429" description="DUF3450 family protein" evidence="2">
    <location>
        <begin position="27"/>
        <end position="165"/>
    </location>
</feature>
<dbReference type="RefSeq" id="WP_130153135.1">
    <property type="nucleotide sequence ID" value="NZ_SCFB01000001.1"/>
</dbReference>
<feature type="coiled-coil region" evidence="1">
    <location>
        <begin position="39"/>
        <end position="66"/>
    </location>
</feature>
<dbReference type="EMBL" id="SCFB01000001">
    <property type="protein sequence ID" value="RZI47022.1"/>
    <property type="molecule type" value="Genomic_DNA"/>
</dbReference>
<dbReference type="Proteomes" id="UP000293550">
    <property type="component" value="Unassembled WGS sequence"/>
</dbReference>
<evidence type="ECO:0000313" key="4">
    <source>
        <dbReference type="Proteomes" id="UP000293550"/>
    </source>
</evidence>
<comment type="caution">
    <text evidence="3">The sequence shown here is derived from an EMBL/GenBank/DDBJ whole genome shotgun (WGS) entry which is preliminary data.</text>
</comment>
<reference evidence="3 4" key="1">
    <citation type="submission" date="2018-10" db="EMBL/GenBank/DDBJ databases">
        <title>An updated phylogeny of the Alphaproteobacteria reveals that the parasitic Rickettsiales and Holosporales have independent origins.</title>
        <authorList>
            <person name="Munoz-Gomez S.A."/>
            <person name="Hess S."/>
            <person name="Burger G."/>
            <person name="Lang B.F."/>
            <person name="Susko E."/>
            <person name="Slamovits C.H."/>
            <person name="Roger A.J."/>
        </authorList>
    </citation>
    <scope>NUCLEOTIDE SEQUENCE [LARGE SCALE GENOMIC DNA]</scope>
    <source>
        <strain evidence="3">HOLO01</strain>
    </source>
</reference>
<evidence type="ECO:0008006" key="5">
    <source>
        <dbReference type="Google" id="ProtNLM"/>
    </source>
</evidence>
<evidence type="ECO:0000256" key="1">
    <source>
        <dbReference type="SAM" id="Coils"/>
    </source>
</evidence>
<feature type="signal peptide" evidence="2">
    <location>
        <begin position="1"/>
        <end position="26"/>
    </location>
</feature>
<keyword evidence="4" id="KW-1185">Reference proteome</keyword>
<evidence type="ECO:0000313" key="3">
    <source>
        <dbReference type="EMBL" id="RZI47022.1"/>
    </source>
</evidence>
<organism evidence="3 4">
    <name type="scientific">Candidatus Finniella inopinata</name>
    <dbReference type="NCBI Taxonomy" id="1696036"/>
    <lineage>
        <taxon>Bacteria</taxon>
        <taxon>Pseudomonadati</taxon>
        <taxon>Pseudomonadota</taxon>
        <taxon>Alphaproteobacteria</taxon>
        <taxon>Holosporales</taxon>
        <taxon>Candidatus Paracaedibacteraceae</taxon>
        <taxon>Candidatus Finniella</taxon>
    </lineage>
</organism>
<sequence length="165" mass="18522">MYLNIFKNIVRVAVISFLVMGMQAIASTSVDIEKDNTDLTKLRDLKVQLNQKAADLEKILSNVISKQGDSRPTMDAFKQTILRSSMEEGIFIECGNEGRANSFFVVTDLEFEPYTFVISKRLSFGNAGLWFVSDTEKSYYIHEDYGEGGSKEGSVELLKVLANLQ</sequence>
<accession>A0A4Q7DJU4</accession>
<evidence type="ECO:0000256" key="2">
    <source>
        <dbReference type="SAM" id="SignalP"/>
    </source>
</evidence>
<protein>
    <recommendedName>
        <fullName evidence="5">DUF3450 family protein</fullName>
    </recommendedName>
</protein>
<name>A0A4Q7DJU4_9PROT</name>
<gene>
    <name evidence="3" type="ORF">EQU50_00080</name>
</gene>
<keyword evidence="1" id="KW-0175">Coiled coil</keyword>
<dbReference type="AlphaFoldDB" id="A0A4Q7DJU4"/>
<keyword evidence="2" id="KW-0732">Signal</keyword>
<proteinExistence type="predicted"/>